<gene>
    <name evidence="2" type="ORF">MM171A00157_0074</name>
    <name evidence="3" type="ORF">MM171B00143_0034</name>
</gene>
<proteinExistence type="predicted"/>
<organism evidence="3">
    <name type="scientific">viral metagenome</name>
    <dbReference type="NCBI Taxonomy" id="1070528"/>
    <lineage>
        <taxon>unclassified sequences</taxon>
        <taxon>metagenomes</taxon>
        <taxon>organismal metagenomes</taxon>
    </lineage>
</organism>
<evidence type="ECO:0000313" key="2">
    <source>
        <dbReference type="EMBL" id="QJB00905.1"/>
    </source>
</evidence>
<dbReference type="AlphaFoldDB" id="A0A6M3MHC5"/>
<sequence length="93" mass="10260">MARPLLISHAAPIAMETQLTTHRIMFTGQHTQRMLVIESDMGEQLEARIAEHACTLRSGSRAMITGQEGTQSAFQEAKTTMPNSALSEFRADN</sequence>
<evidence type="ECO:0000313" key="3">
    <source>
        <dbReference type="EMBL" id="QJB05063.1"/>
    </source>
</evidence>
<dbReference type="EMBL" id="MT143702">
    <property type="protein sequence ID" value="QJB00905.1"/>
    <property type="molecule type" value="Genomic_DNA"/>
</dbReference>
<evidence type="ECO:0000256" key="1">
    <source>
        <dbReference type="SAM" id="MobiDB-lite"/>
    </source>
</evidence>
<feature type="compositionally biased region" description="Polar residues" evidence="1">
    <location>
        <begin position="70"/>
        <end position="86"/>
    </location>
</feature>
<feature type="region of interest" description="Disordered" evidence="1">
    <location>
        <begin position="70"/>
        <end position="93"/>
    </location>
</feature>
<reference evidence="3" key="1">
    <citation type="submission" date="2020-03" db="EMBL/GenBank/DDBJ databases">
        <title>The deep terrestrial virosphere.</title>
        <authorList>
            <person name="Holmfeldt K."/>
            <person name="Nilsson E."/>
            <person name="Simone D."/>
            <person name="Lopez-Fernandez M."/>
            <person name="Wu X."/>
            <person name="de Brujin I."/>
            <person name="Lundin D."/>
            <person name="Andersson A."/>
            <person name="Bertilsson S."/>
            <person name="Dopson M."/>
        </authorList>
    </citation>
    <scope>NUCLEOTIDE SEQUENCE</scope>
    <source>
        <strain evidence="2">MM171A00157</strain>
        <strain evidence="3">MM171B00143</strain>
    </source>
</reference>
<accession>A0A6M3MHC5</accession>
<name>A0A6M3MHC5_9ZZZZ</name>
<dbReference type="EMBL" id="MT143894">
    <property type="protein sequence ID" value="QJB05063.1"/>
    <property type="molecule type" value="Genomic_DNA"/>
</dbReference>
<protein>
    <submittedName>
        <fullName evidence="3">Uncharacterized protein</fullName>
    </submittedName>
</protein>